<dbReference type="PANTHER" id="PTHR18968:SF9">
    <property type="entry name" value="3D-(3,5_4)-TRIHYDROXYCYCLOHEXANE-1,2-DIONE HYDROLASE"/>
    <property type="match status" value="1"/>
</dbReference>
<dbReference type="GO" id="GO:0102481">
    <property type="term" value="F:3D-(3,5/4)-trihydroxycyclohexane-1,2-dione hydrolase activity"/>
    <property type="evidence" value="ECO:0007669"/>
    <property type="project" value="UniProtKB-EC"/>
</dbReference>
<dbReference type="InterPro" id="IPR000399">
    <property type="entry name" value="TPP-bd_CS"/>
</dbReference>
<dbReference type="Pfam" id="PF02776">
    <property type="entry name" value="TPP_enzyme_N"/>
    <property type="match status" value="1"/>
</dbReference>
<sequence length="621" mass="66577">MSTIRLTMAQALLKFLDNQYLSVDGEEIKFVRGVMGIFGHGNVTGLGEALERVPGELEFIQGKNEQGMVHAAAAYAKQKNRRQIYACTSSIGPGALNMATAAATATVNRIPVLLLPGDNFAGRQPDPVLQQLEVPGDYTVAATDAFRPVSKFWDRIVRPEQLMASLLQAMRILTDPAETGAVTLALPQDVQAEAYDYPAAFFGKRVHYADRRPASPEAVRRAADAFAGKRRPLIVAGGGVLYAEAADELRRFAEAFGIPVAETQAGKSAMPWNHPLALGGVGTTGTLAANRIAAEADVVIGVGTRFSDFTTASKSAFRRPGVAFVNINVSAFDAAKLEGVAVTADARTGLAGLQAELTARGYGSGYAEGEIAALKAEWDREVDRLYALEREDGLTQTRALGVINGFVGATDVVVCAAGSLPGDLHRVWRTTEPKTYHMEYGFSCMGYEVSGAFGAALAEPERDVYAFVGDGSYLMLHSELVTAIQEGVKLTVLLLDNHGFQCIHNLQRGHGSDGFGNEFRYRSKATGRLNGDYMPIDFAMHARSLGAAAYTARTAEELADALRRAKDEEGPVLVEIKVLPGTNTDGYESWWHVGVPEVSASGNVVAAHSRMQTALKAARPY</sequence>
<dbReference type="GO" id="GO:0009097">
    <property type="term" value="P:isoleucine biosynthetic process"/>
    <property type="evidence" value="ECO:0007669"/>
    <property type="project" value="TreeGrafter"/>
</dbReference>
<dbReference type="PROSITE" id="PS00187">
    <property type="entry name" value="TPP_ENZYMES"/>
    <property type="match status" value="1"/>
</dbReference>
<keyword evidence="8" id="KW-1185">Reference proteome</keyword>
<feature type="domain" description="Thiamine pyrophosphate enzyme central" evidence="4">
    <location>
        <begin position="219"/>
        <end position="351"/>
    </location>
</feature>
<comment type="similarity">
    <text evidence="1 3">Belongs to the TPP enzyme family.</text>
</comment>
<reference evidence="7 8" key="1">
    <citation type="submission" date="2020-01" db="EMBL/GenBank/DDBJ databases">
        <title>Paenibacillus sp. nov., isolated from tomato rhizosphere.</title>
        <authorList>
            <person name="Weon H.-Y."/>
            <person name="Lee S.A."/>
        </authorList>
    </citation>
    <scope>NUCLEOTIDE SEQUENCE [LARGE SCALE GENOMIC DNA]</scope>
    <source>
        <strain evidence="7 8">12200R-189</strain>
    </source>
</reference>
<keyword evidence="7" id="KW-0378">Hydrolase</keyword>
<dbReference type="GO" id="GO:0005948">
    <property type="term" value="C:acetolactate synthase complex"/>
    <property type="evidence" value="ECO:0007669"/>
    <property type="project" value="TreeGrafter"/>
</dbReference>
<proteinExistence type="inferred from homology"/>
<name>A0A6C0G5W0_9BACL</name>
<evidence type="ECO:0000259" key="4">
    <source>
        <dbReference type="Pfam" id="PF00205"/>
    </source>
</evidence>
<dbReference type="InterPro" id="IPR012001">
    <property type="entry name" value="Thiamin_PyroP_enz_TPP-bd_dom"/>
</dbReference>
<dbReference type="NCBIfam" id="TIGR04377">
    <property type="entry name" value="myo_inos_iolD"/>
    <property type="match status" value="1"/>
</dbReference>
<dbReference type="InterPro" id="IPR029061">
    <property type="entry name" value="THDP-binding"/>
</dbReference>
<dbReference type="InterPro" id="IPR011766">
    <property type="entry name" value="TPP_enzyme_TPP-bd"/>
</dbReference>
<dbReference type="GO" id="GO:0050660">
    <property type="term" value="F:flavin adenine dinucleotide binding"/>
    <property type="evidence" value="ECO:0007669"/>
    <property type="project" value="TreeGrafter"/>
</dbReference>
<evidence type="ECO:0000259" key="6">
    <source>
        <dbReference type="Pfam" id="PF02776"/>
    </source>
</evidence>
<dbReference type="InterPro" id="IPR045229">
    <property type="entry name" value="TPP_enz"/>
</dbReference>
<dbReference type="PANTHER" id="PTHR18968">
    <property type="entry name" value="THIAMINE PYROPHOSPHATE ENZYMES"/>
    <property type="match status" value="1"/>
</dbReference>
<evidence type="ECO:0000313" key="7">
    <source>
        <dbReference type="EMBL" id="QHT63159.1"/>
    </source>
</evidence>
<dbReference type="CDD" id="cd02003">
    <property type="entry name" value="TPP_IolD"/>
    <property type="match status" value="1"/>
</dbReference>
<dbReference type="SUPFAM" id="SSF52467">
    <property type="entry name" value="DHS-like NAD/FAD-binding domain"/>
    <property type="match status" value="1"/>
</dbReference>
<dbReference type="KEGG" id="plyc:GXP70_26475"/>
<dbReference type="GO" id="GO:0009099">
    <property type="term" value="P:L-valine biosynthetic process"/>
    <property type="evidence" value="ECO:0007669"/>
    <property type="project" value="TreeGrafter"/>
</dbReference>
<organism evidence="7 8">
    <name type="scientific">Paenibacillus lycopersici</name>
    <dbReference type="NCBI Taxonomy" id="2704462"/>
    <lineage>
        <taxon>Bacteria</taxon>
        <taxon>Bacillati</taxon>
        <taxon>Bacillota</taxon>
        <taxon>Bacilli</taxon>
        <taxon>Bacillales</taxon>
        <taxon>Paenibacillaceae</taxon>
        <taxon>Paenibacillus</taxon>
    </lineage>
</organism>
<dbReference type="Gene3D" id="3.40.50.970">
    <property type="match status" value="2"/>
</dbReference>
<feature type="domain" description="Thiamine pyrophosphate enzyme N-terminal TPP-binding" evidence="6">
    <location>
        <begin position="32"/>
        <end position="130"/>
    </location>
</feature>
<dbReference type="EMBL" id="CP048209">
    <property type="protein sequence ID" value="QHT63159.1"/>
    <property type="molecule type" value="Genomic_DNA"/>
</dbReference>
<dbReference type="InterPro" id="IPR030817">
    <property type="entry name" value="Myo_inos_IolD"/>
</dbReference>
<evidence type="ECO:0000256" key="2">
    <source>
        <dbReference type="ARBA" id="ARBA00023052"/>
    </source>
</evidence>
<dbReference type="RefSeq" id="WP_162359589.1">
    <property type="nucleotide sequence ID" value="NZ_CP048209.1"/>
</dbReference>
<dbReference type="GO" id="GO:0030976">
    <property type="term" value="F:thiamine pyrophosphate binding"/>
    <property type="evidence" value="ECO:0007669"/>
    <property type="project" value="InterPro"/>
</dbReference>
<evidence type="ECO:0000256" key="3">
    <source>
        <dbReference type="RuleBase" id="RU362132"/>
    </source>
</evidence>
<dbReference type="Gene3D" id="3.40.50.1220">
    <property type="entry name" value="TPP-binding domain"/>
    <property type="match status" value="1"/>
</dbReference>
<protein>
    <submittedName>
        <fullName evidence="7">3D-(3,5/4)-trihydroxycyclohexane-1,2-dione acylhydrolase (Decyclizing)</fullName>
        <ecNumber evidence="7">3.7.1.22</ecNumber>
    </submittedName>
</protein>
<evidence type="ECO:0000256" key="1">
    <source>
        <dbReference type="ARBA" id="ARBA00007812"/>
    </source>
</evidence>
<accession>A0A6C0G5W0</accession>
<dbReference type="SUPFAM" id="SSF52518">
    <property type="entry name" value="Thiamin diphosphate-binding fold (THDP-binding)"/>
    <property type="match status" value="2"/>
</dbReference>
<dbReference type="Pfam" id="PF02775">
    <property type="entry name" value="TPP_enzyme_C"/>
    <property type="match status" value="1"/>
</dbReference>
<evidence type="ECO:0000313" key="8">
    <source>
        <dbReference type="Proteomes" id="UP000476064"/>
    </source>
</evidence>
<gene>
    <name evidence="7" type="primary">iolD</name>
    <name evidence="7" type="ORF">GXP70_26475</name>
</gene>
<dbReference type="InterPro" id="IPR012000">
    <property type="entry name" value="Thiamin_PyroP_enz_cen_dom"/>
</dbReference>
<dbReference type="EC" id="3.7.1.22" evidence="7"/>
<dbReference type="GO" id="GO:0003984">
    <property type="term" value="F:acetolactate synthase activity"/>
    <property type="evidence" value="ECO:0007669"/>
    <property type="project" value="TreeGrafter"/>
</dbReference>
<keyword evidence="2 3" id="KW-0786">Thiamine pyrophosphate</keyword>
<dbReference type="InterPro" id="IPR029035">
    <property type="entry name" value="DHS-like_NAD/FAD-binding_dom"/>
</dbReference>
<dbReference type="AlphaFoldDB" id="A0A6C0G5W0"/>
<dbReference type="Proteomes" id="UP000476064">
    <property type="component" value="Chromosome"/>
</dbReference>
<dbReference type="CDD" id="cd07035">
    <property type="entry name" value="TPP_PYR_POX_like"/>
    <property type="match status" value="1"/>
</dbReference>
<feature type="domain" description="Thiamine pyrophosphate enzyme TPP-binding" evidence="5">
    <location>
        <begin position="417"/>
        <end position="576"/>
    </location>
</feature>
<evidence type="ECO:0000259" key="5">
    <source>
        <dbReference type="Pfam" id="PF02775"/>
    </source>
</evidence>
<dbReference type="GO" id="GO:0019310">
    <property type="term" value="P:inositol catabolic process"/>
    <property type="evidence" value="ECO:0007669"/>
    <property type="project" value="InterPro"/>
</dbReference>
<dbReference type="Pfam" id="PF00205">
    <property type="entry name" value="TPP_enzyme_M"/>
    <property type="match status" value="1"/>
</dbReference>
<dbReference type="GO" id="GO:0000287">
    <property type="term" value="F:magnesium ion binding"/>
    <property type="evidence" value="ECO:0007669"/>
    <property type="project" value="InterPro"/>
</dbReference>